<reference evidence="1 2" key="1">
    <citation type="submission" date="2017-03" db="EMBL/GenBank/DDBJ databases">
        <title>Genomes of endolithic fungi from Antarctica.</title>
        <authorList>
            <person name="Coleine C."/>
            <person name="Masonjones S."/>
            <person name="Stajich J.E."/>
        </authorList>
    </citation>
    <scope>NUCLEOTIDE SEQUENCE [LARGE SCALE GENOMIC DNA]</scope>
    <source>
        <strain evidence="1 2">CCFEE 5184</strain>
    </source>
</reference>
<dbReference type="AlphaFoldDB" id="A0A4U0XYY6"/>
<evidence type="ECO:0000313" key="1">
    <source>
        <dbReference type="EMBL" id="TKA83234.1"/>
    </source>
</evidence>
<keyword evidence="2" id="KW-1185">Reference proteome</keyword>
<proteinExistence type="predicted"/>
<dbReference type="EMBL" id="NAJQ01000013">
    <property type="protein sequence ID" value="TKA83234.1"/>
    <property type="molecule type" value="Genomic_DNA"/>
</dbReference>
<dbReference type="OrthoDB" id="3629888at2759"/>
<sequence length="79" mass="8838">MPRISSAISLTLPKEIRDIVYAYVVTTNRPILVKDHGPSPPALQKVLTQAREESIQGYYTDNRFTLSLTDYNGGQLAPF</sequence>
<evidence type="ECO:0000313" key="2">
    <source>
        <dbReference type="Proteomes" id="UP000309340"/>
    </source>
</evidence>
<organism evidence="1 2">
    <name type="scientific">Friedmanniomyces simplex</name>
    <dbReference type="NCBI Taxonomy" id="329884"/>
    <lineage>
        <taxon>Eukaryota</taxon>
        <taxon>Fungi</taxon>
        <taxon>Dikarya</taxon>
        <taxon>Ascomycota</taxon>
        <taxon>Pezizomycotina</taxon>
        <taxon>Dothideomycetes</taxon>
        <taxon>Dothideomycetidae</taxon>
        <taxon>Mycosphaerellales</taxon>
        <taxon>Teratosphaeriaceae</taxon>
        <taxon>Friedmanniomyces</taxon>
    </lineage>
</organism>
<name>A0A4U0XYY6_9PEZI</name>
<comment type="caution">
    <text evidence="1">The sequence shown here is derived from an EMBL/GenBank/DDBJ whole genome shotgun (WGS) entry which is preliminary data.</text>
</comment>
<dbReference type="Proteomes" id="UP000309340">
    <property type="component" value="Unassembled WGS sequence"/>
</dbReference>
<gene>
    <name evidence="1" type="ORF">B0A55_02968</name>
</gene>
<accession>A0A4U0XYY6</accession>
<protein>
    <submittedName>
        <fullName evidence="1">Uncharacterized protein</fullName>
    </submittedName>
</protein>